<evidence type="ECO:0000313" key="4">
    <source>
        <dbReference type="Proteomes" id="UP001145021"/>
    </source>
</evidence>
<dbReference type="GO" id="GO:0005634">
    <property type="term" value="C:nucleus"/>
    <property type="evidence" value="ECO:0007669"/>
    <property type="project" value="TreeGrafter"/>
</dbReference>
<comment type="similarity">
    <text evidence="1">Belongs to the SRR1 family.</text>
</comment>
<keyword evidence="4" id="KW-1185">Reference proteome</keyword>
<organism evidence="3 4">
    <name type="scientific">Coemansia asiatica</name>
    <dbReference type="NCBI Taxonomy" id="1052880"/>
    <lineage>
        <taxon>Eukaryota</taxon>
        <taxon>Fungi</taxon>
        <taxon>Fungi incertae sedis</taxon>
        <taxon>Zoopagomycota</taxon>
        <taxon>Kickxellomycotina</taxon>
        <taxon>Kickxellomycetes</taxon>
        <taxon>Kickxellales</taxon>
        <taxon>Kickxellaceae</taxon>
        <taxon>Coemansia</taxon>
    </lineage>
</organism>
<evidence type="ECO:0000313" key="3">
    <source>
        <dbReference type="EMBL" id="KAJ1643030.1"/>
    </source>
</evidence>
<dbReference type="GO" id="GO:0005737">
    <property type="term" value="C:cytoplasm"/>
    <property type="evidence" value="ECO:0007669"/>
    <property type="project" value="TreeGrafter"/>
</dbReference>
<name>A0A9W8CIF0_9FUNG</name>
<protein>
    <recommendedName>
        <fullName evidence="2">SRR1-like domain-containing protein</fullName>
    </recommendedName>
</protein>
<dbReference type="PANTHER" id="PTHR28626:SF3">
    <property type="entry name" value="SRR1-LIKE PROTEIN"/>
    <property type="match status" value="1"/>
</dbReference>
<dbReference type="PANTHER" id="PTHR28626">
    <property type="entry name" value="SRR1-LIKE PROTEIN"/>
    <property type="match status" value="1"/>
</dbReference>
<dbReference type="AlphaFoldDB" id="A0A9W8CIF0"/>
<sequence>MLERHLQIIKEFAPEEIVCYGIGSPFSSVSQWQLALILEINSVFKLHLWAFDPVTTVVDAEALEQLGICIIPENEQAKRKALKKTLFFMPHCEQFLYENVVAANWSTDLLDRVMVVGNRFSGYKEAQGAKEFADRSPHLSRLIDSLTVAEFPNERVLKLRHSFNL</sequence>
<proteinExistence type="inferred from homology"/>
<dbReference type="InterPro" id="IPR040044">
    <property type="entry name" value="SRR1L"/>
</dbReference>
<accession>A0A9W8CIF0</accession>
<gene>
    <name evidence="3" type="ORF">LPJ64_005148</name>
</gene>
<evidence type="ECO:0000259" key="2">
    <source>
        <dbReference type="Pfam" id="PF07985"/>
    </source>
</evidence>
<dbReference type="Pfam" id="PF07985">
    <property type="entry name" value="SRR1"/>
    <property type="match status" value="1"/>
</dbReference>
<reference evidence="3" key="1">
    <citation type="submission" date="2022-07" db="EMBL/GenBank/DDBJ databases">
        <title>Phylogenomic reconstructions and comparative analyses of Kickxellomycotina fungi.</title>
        <authorList>
            <person name="Reynolds N.K."/>
            <person name="Stajich J.E."/>
            <person name="Barry K."/>
            <person name="Grigoriev I.V."/>
            <person name="Crous P."/>
            <person name="Smith M.E."/>
        </authorList>
    </citation>
    <scope>NUCLEOTIDE SEQUENCE</scope>
    <source>
        <strain evidence="3">NBRC 105413</strain>
    </source>
</reference>
<comment type="caution">
    <text evidence="3">The sequence shown here is derived from an EMBL/GenBank/DDBJ whole genome shotgun (WGS) entry which is preliminary data.</text>
</comment>
<evidence type="ECO:0000256" key="1">
    <source>
        <dbReference type="ARBA" id="ARBA00009856"/>
    </source>
</evidence>
<dbReference type="InterPro" id="IPR012942">
    <property type="entry name" value="SRR1-like"/>
</dbReference>
<dbReference type="EMBL" id="JANBOH010000304">
    <property type="protein sequence ID" value="KAJ1643030.1"/>
    <property type="molecule type" value="Genomic_DNA"/>
</dbReference>
<feature type="domain" description="SRR1-like" evidence="2">
    <location>
        <begin position="12"/>
        <end position="164"/>
    </location>
</feature>
<dbReference type="Proteomes" id="UP001145021">
    <property type="component" value="Unassembled WGS sequence"/>
</dbReference>